<accession>A0A3N0CGW4</accession>
<dbReference type="GO" id="GO:0003700">
    <property type="term" value="F:DNA-binding transcription factor activity"/>
    <property type="evidence" value="ECO:0007669"/>
    <property type="project" value="InterPro"/>
</dbReference>
<dbReference type="SMART" id="SM00347">
    <property type="entry name" value="HTH_MARR"/>
    <property type="match status" value="1"/>
</dbReference>
<dbReference type="PANTHER" id="PTHR33164:SF106">
    <property type="entry name" value="TRANSCRIPTIONAL REGULATORY PROTEIN"/>
    <property type="match status" value="1"/>
</dbReference>
<dbReference type="RefSeq" id="WP_123227767.1">
    <property type="nucleotide sequence ID" value="NZ_RJSE01000007.1"/>
</dbReference>
<sequence length="158" mass="16917">MSNREQLHAEYASVMRDFMATAVFFQDAVARAAGLNSTDLQALGVLLAQGSATPGELAQHTGITAGGAITLLVDRLEKAGFVRRSRDAQDRRKVRITADLEQVGARLAPLYAGVSEAWNAFLATQTTDQLRIGIAQLQAAVEVNREQTERLPGGPGRG</sequence>
<dbReference type="InterPro" id="IPR000835">
    <property type="entry name" value="HTH_MarR-typ"/>
</dbReference>
<dbReference type="SUPFAM" id="SSF46785">
    <property type="entry name" value="Winged helix' DNA-binding domain"/>
    <property type="match status" value="1"/>
</dbReference>
<dbReference type="Proteomes" id="UP000267128">
    <property type="component" value="Unassembled WGS sequence"/>
</dbReference>
<keyword evidence="3" id="KW-1185">Reference proteome</keyword>
<dbReference type="Gene3D" id="1.10.10.10">
    <property type="entry name" value="Winged helix-like DNA-binding domain superfamily/Winged helix DNA-binding domain"/>
    <property type="match status" value="1"/>
</dbReference>
<feature type="domain" description="HTH marR-type" evidence="1">
    <location>
        <begin position="28"/>
        <end position="130"/>
    </location>
</feature>
<organism evidence="2 3">
    <name type="scientific">Nocardioides marmoriginsengisoli</name>
    <dbReference type="NCBI Taxonomy" id="661483"/>
    <lineage>
        <taxon>Bacteria</taxon>
        <taxon>Bacillati</taxon>
        <taxon>Actinomycetota</taxon>
        <taxon>Actinomycetes</taxon>
        <taxon>Propionibacteriales</taxon>
        <taxon>Nocardioidaceae</taxon>
        <taxon>Nocardioides</taxon>
    </lineage>
</organism>
<dbReference type="InterPro" id="IPR039422">
    <property type="entry name" value="MarR/SlyA-like"/>
</dbReference>
<dbReference type="GO" id="GO:0006950">
    <property type="term" value="P:response to stress"/>
    <property type="evidence" value="ECO:0007669"/>
    <property type="project" value="TreeGrafter"/>
</dbReference>
<dbReference type="PANTHER" id="PTHR33164">
    <property type="entry name" value="TRANSCRIPTIONAL REGULATOR, MARR FAMILY"/>
    <property type="match status" value="1"/>
</dbReference>
<dbReference type="InterPro" id="IPR011991">
    <property type="entry name" value="ArsR-like_HTH"/>
</dbReference>
<name>A0A3N0CGW4_9ACTN</name>
<proteinExistence type="predicted"/>
<dbReference type="OrthoDB" id="162531at2"/>
<dbReference type="InterPro" id="IPR036388">
    <property type="entry name" value="WH-like_DNA-bd_sf"/>
</dbReference>
<dbReference type="EMBL" id="RJSE01000007">
    <property type="protein sequence ID" value="RNL62471.1"/>
    <property type="molecule type" value="Genomic_DNA"/>
</dbReference>
<dbReference type="CDD" id="cd00090">
    <property type="entry name" value="HTH_ARSR"/>
    <property type="match status" value="1"/>
</dbReference>
<evidence type="ECO:0000259" key="1">
    <source>
        <dbReference type="SMART" id="SM00347"/>
    </source>
</evidence>
<comment type="caution">
    <text evidence="2">The sequence shown here is derived from an EMBL/GenBank/DDBJ whole genome shotgun (WGS) entry which is preliminary data.</text>
</comment>
<protein>
    <submittedName>
        <fullName evidence="2">MarR family transcriptional regulator</fullName>
    </submittedName>
</protein>
<evidence type="ECO:0000313" key="2">
    <source>
        <dbReference type="EMBL" id="RNL62471.1"/>
    </source>
</evidence>
<dbReference type="Pfam" id="PF01047">
    <property type="entry name" value="MarR"/>
    <property type="match status" value="1"/>
</dbReference>
<reference evidence="2 3" key="1">
    <citation type="submission" date="2018-11" db="EMBL/GenBank/DDBJ databases">
        <authorList>
            <person name="Li F."/>
        </authorList>
    </citation>
    <scope>NUCLEOTIDE SEQUENCE [LARGE SCALE GENOMIC DNA]</scope>
    <source>
        <strain evidence="2 3">Gsoil 097</strain>
    </source>
</reference>
<evidence type="ECO:0000313" key="3">
    <source>
        <dbReference type="Proteomes" id="UP000267128"/>
    </source>
</evidence>
<gene>
    <name evidence="2" type="ORF">EFK50_11910</name>
</gene>
<dbReference type="InterPro" id="IPR036390">
    <property type="entry name" value="WH_DNA-bd_sf"/>
</dbReference>
<dbReference type="AlphaFoldDB" id="A0A3N0CGW4"/>